<evidence type="ECO:0000256" key="1">
    <source>
        <dbReference type="ARBA" id="ARBA00010996"/>
    </source>
</evidence>
<dbReference type="Pfam" id="PF02630">
    <property type="entry name" value="SCO1-SenC"/>
    <property type="match status" value="1"/>
</dbReference>
<accession>A0ABS9NQ23</accession>
<keyword evidence="2" id="KW-0186">Copper</keyword>
<dbReference type="PANTHER" id="PTHR12151">
    <property type="entry name" value="ELECTRON TRANSPORT PROTIN SCO1/SENC FAMILY MEMBER"/>
    <property type="match status" value="1"/>
</dbReference>
<reference evidence="5 6" key="1">
    <citation type="submission" date="2022-02" db="EMBL/GenBank/DDBJ databases">
        <title>Genome sequence data of Kingella unionensis sp. nov. strain CICC 24913 (CCUG 75125).</title>
        <authorList>
            <person name="Xiao M."/>
        </authorList>
    </citation>
    <scope>NUCLEOTIDE SEQUENCE [LARGE SCALE GENOMIC DNA]</scope>
    <source>
        <strain evidence="5 6">CICC 24913</strain>
    </source>
</reference>
<dbReference type="InterPro" id="IPR003782">
    <property type="entry name" value="SCO1/SenC"/>
</dbReference>
<keyword evidence="3" id="KW-0732">Signal</keyword>
<feature type="signal peptide" evidence="3">
    <location>
        <begin position="1"/>
        <end position="22"/>
    </location>
</feature>
<keyword evidence="6" id="KW-1185">Reference proteome</keyword>
<dbReference type="PANTHER" id="PTHR12151:SF25">
    <property type="entry name" value="LINALOOL DEHYDRATASE_ISOMERASE DOMAIN-CONTAINING PROTEIN"/>
    <property type="match status" value="1"/>
</dbReference>
<sequence>MKKLIPALLSLAVLAACQQQQTEPTTPPAASEVPAASAASAVPASEAASTPAASAAAGGSTKKLTATDVRKDDIGGDFTLTDGQGKPFALSSLKGKVVLLSFGFTHCPDVCPTELLTFSDALKQLGADAKDVAVVFVSVDYERDTPELIGKYVSQFNPDFIGLTDDKDGKRIPLIKQQYRIVSAKTEIKSDTVYNMDHTAGAYILDKDGETALFAPYGMEAPELAQAIRTLL</sequence>
<dbReference type="EMBL" id="JAKOOW010000024">
    <property type="protein sequence ID" value="MCG6504221.1"/>
    <property type="molecule type" value="Genomic_DNA"/>
</dbReference>
<dbReference type="Gene3D" id="3.40.30.10">
    <property type="entry name" value="Glutaredoxin"/>
    <property type="match status" value="1"/>
</dbReference>
<feature type="chain" id="PRO_5046466586" evidence="3">
    <location>
        <begin position="23"/>
        <end position="232"/>
    </location>
</feature>
<comment type="caution">
    <text evidence="5">The sequence shown here is derived from an EMBL/GenBank/DDBJ whole genome shotgun (WGS) entry which is preliminary data.</text>
</comment>
<dbReference type="SUPFAM" id="SSF52833">
    <property type="entry name" value="Thioredoxin-like"/>
    <property type="match status" value="1"/>
</dbReference>
<evidence type="ECO:0000313" key="5">
    <source>
        <dbReference type="EMBL" id="MCG6504221.1"/>
    </source>
</evidence>
<dbReference type="PROSITE" id="PS51257">
    <property type="entry name" value="PROKAR_LIPOPROTEIN"/>
    <property type="match status" value="1"/>
</dbReference>
<dbReference type="RefSeq" id="WP_238747489.1">
    <property type="nucleotide sequence ID" value="NZ_JAKOOW010000024.1"/>
</dbReference>
<dbReference type="PROSITE" id="PS51352">
    <property type="entry name" value="THIOREDOXIN_2"/>
    <property type="match status" value="1"/>
</dbReference>
<evidence type="ECO:0000256" key="2">
    <source>
        <dbReference type="ARBA" id="ARBA00023008"/>
    </source>
</evidence>
<evidence type="ECO:0000256" key="3">
    <source>
        <dbReference type="SAM" id="SignalP"/>
    </source>
</evidence>
<dbReference type="CDD" id="cd02968">
    <property type="entry name" value="SCO"/>
    <property type="match status" value="1"/>
</dbReference>
<proteinExistence type="inferred from homology"/>
<name>A0ABS9NQ23_9NEIS</name>
<gene>
    <name evidence="5" type="ORF">MB824_06910</name>
</gene>
<evidence type="ECO:0000259" key="4">
    <source>
        <dbReference type="PROSITE" id="PS51352"/>
    </source>
</evidence>
<dbReference type="Proteomes" id="UP001298424">
    <property type="component" value="Unassembled WGS sequence"/>
</dbReference>
<dbReference type="InterPro" id="IPR036249">
    <property type="entry name" value="Thioredoxin-like_sf"/>
</dbReference>
<organism evidence="5 6">
    <name type="scientific">Kingella pumchi</name>
    <dbReference type="NCBI Taxonomy" id="2779506"/>
    <lineage>
        <taxon>Bacteria</taxon>
        <taxon>Pseudomonadati</taxon>
        <taxon>Pseudomonadota</taxon>
        <taxon>Betaproteobacteria</taxon>
        <taxon>Neisseriales</taxon>
        <taxon>Neisseriaceae</taxon>
        <taxon>Kingella</taxon>
    </lineage>
</organism>
<evidence type="ECO:0000313" key="6">
    <source>
        <dbReference type="Proteomes" id="UP001298424"/>
    </source>
</evidence>
<dbReference type="InterPro" id="IPR013766">
    <property type="entry name" value="Thioredoxin_domain"/>
</dbReference>
<protein>
    <submittedName>
        <fullName evidence="5">SCO family protein</fullName>
    </submittedName>
</protein>
<comment type="similarity">
    <text evidence="1">Belongs to the SCO1/2 family.</text>
</comment>
<feature type="domain" description="Thioredoxin" evidence="4">
    <location>
        <begin position="69"/>
        <end position="232"/>
    </location>
</feature>